<sequence>NEITSDSNIISYEQYLQETQNAIVQDTNSSTQQDSMIISMFEHMSEQMSSHVTNWDKLNKLAKDFGKCFVPQKELSAEQAFWLQISNLISKQPVVQTTPVRMEAPSELPKVSMVKTSFQKQKNHLASFDKAMKVRTTPDAITEGSWGFEHIKVCFVDKKYFDIQKKETFLDNDRILEHIICQDVMNIVVHADSVPVNVLPANNKCLVKDNHENYIDEYMENLVLKAELAKKEHMVEKKFFDEVVLRCSRLENRSKGKNVVKKASQPNNAKVIAPGMFKLDLEPLSPKVLKNRDAHIDYIKHTQENANILRESVEYARALRPLDRMKRSTRDSRSQPSSNTKNNRILWKPTRQTFTLAGNTCPLTRIAFTKVEPFKETTLKSVTNPNPEIKIYHRKTKVAKLSDLSSTLNHLAKQGLVRGLPKLKFEKDHLCSACSLRKSKKSSHKPKAEDTNQEKIYLLHMDICGPMRVESINGKKYILVIVDDYSRFTWVKFLRSKDKA</sequence>
<dbReference type="PANTHER" id="PTHR42648:SF21">
    <property type="entry name" value="CYSTEINE-RICH RLK (RECEPTOR-LIKE PROTEIN KINASE) 8"/>
    <property type="match status" value="1"/>
</dbReference>
<proteinExistence type="predicted"/>
<protein>
    <submittedName>
        <fullName evidence="3">Retrovirus-related pol polyprotein from transposon TNT 1-94</fullName>
    </submittedName>
</protein>
<dbReference type="Gene3D" id="3.30.420.10">
    <property type="entry name" value="Ribonuclease H-like superfamily/Ribonuclease H"/>
    <property type="match status" value="1"/>
</dbReference>
<dbReference type="SUPFAM" id="SSF53098">
    <property type="entry name" value="Ribonuclease H-like"/>
    <property type="match status" value="1"/>
</dbReference>
<feature type="non-terminal residue" evidence="3">
    <location>
        <position position="1"/>
    </location>
</feature>
<dbReference type="PROSITE" id="PS50994">
    <property type="entry name" value="INTEGRASE"/>
    <property type="match status" value="1"/>
</dbReference>
<dbReference type="EMBL" id="BQNB010017831">
    <property type="protein sequence ID" value="GJT67685.1"/>
    <property type="molecule type" value="Genomic_DNA"/>
</dbReference>
<evidence type="ECO:0000256" key="1">
    <source>
        <dbReference type="SAM" id="MobiDB-lite"/>
    </source>
</evidence>
<evidence type="ECO:0000313" key="3">
    <source>
        <dbReference type="EMBL" id="GJT67685.1"/>
    </source>
</evidence>
<feature type="compositionally biased region" description="Basic and acidic residues" evidence="1">
    <location>
        <begin position="320"/>
        <end position="333"/>
    </location>
</feature>
<comment type="caution">
    <text evidence="3">The sequence shown here is derived from an EMBL/GenBank/DDBJ whole genome shotgun (WGS) entry which is preliminary data.</text>
</comment>
<organism evidence="3 4">
    <name type="scientific">Tanacetum coccineum</name>
    <dbReference type="NCBI Taxonomy" id="301880"/>
    <lineage>
        <taxon>Eukaryota</taxon>
        <taxon>Viridiplantae</taxon>
        <taxon>Streptophyta</taxon>
        <taxon>Embryophyta</taxon>
        <taxon>Tracheophyta</taxon>
        <taxon>Spermatophyta</taxon>
        <taxon>Magnoliopsida</taxon>
        <taxon>eudicotyledons</taxon>
        <taxon>Gunneridae</taxon>
        <taxon>Pentapetalae</taxon>
        <taxon>asterids</taxon>
        <taxon>campanulids</taxon>
        <taxon>Asterales</taxon>
        <taxon>Asteraceae</taxon>
        <taxon>Asteroideae</taxon>
        <taxon>Anthemideae</taxon>
        <taxon>Anthemidinae</taxon>
        <taxon>Tanacetum</taxon>
    </lineage>
</organism>
<dbReference type="InterPro" id="IPR039537">
    <property type="entry name" value="Retrotran_Ty1/copia-like"/>
</dbReference>
<dbReference type="InterPro" id="IPR001584">
    <property type="entry name" value="Integrase_cat-core"/>
</dbReference>
<reference evidence="3" key="2">
    <citation type="submission" date="2022-01" db="EMBL/GenBank/DDBJ databases">
        <authorList>
            <person name="Yamashiro T."/>
            <person name="Shiraishi A."/>
            <person name="Satake H."/>
            <person name="Nakayama K."/>
        </authorList>
    </citation>
    <scope>NUCLEOTIDE SEQUENCE</scope>
</reference>
<reference evidence="3" key="1">
    <citation type="journal article" date="2022" name="Int. J. Mol. Sci.">
        <title>Draft Genome of Tanacetum Coccineum: Genomic Comparison of Closely Related Tanacetum-Family Plants.</title>
        <authorList>
            <person name="Yamashiro T."/>
            <person name="Shiraishi A."/>
            <person name="Nakayama K."/>
            <person name="Satake H."/>
        </authorList>
    </citation>
    <scope>NUCLEOTIDE SEQUENCE</scope>
</reference>
<accession>A0ABQ5FWH2</accession>
<gene>
    <name evidence="3" type="ORF">Tco_1019165</name>
</gene>
<keyword evidence="4" id="KW-1185">Reference proteome</keyword>
<dbReference type="InterPro" id="IPR036397">
    <property type="entry name" value="RNaseH_sf"/>
</dbReference>
<dbReference type="InterPro" id="IPR012337">
    <property type="entry name" value="RNaseH-like_sf"/>
</dbReference>
<feature type="compositionally biased region" description="Polar residues" evidence="1">
    <location>
        <begin position="334"/>
        <end position="343"/>
    </location>
</feature>
<dbReference type="PANTHER" id="PTHR42648">
    <property type="entry name" value="TRANSPOSASE, PUTATIVE-RELATED"/>
    <property type="match status" value="1"/>
</dbReference>
<feature type="region of interest" description="Disordered" evidence="1">
    <location>
        <begin position="320"/>
        <end position="343"/>
    </location>
</feature>
<evidence type="ECO:0000313" key="4">
    <source>
        <dbReference type="Proteomes" id="UP001151760"/>
    </source>
</evidence>
<feature type="domain" description="Integrase catalytic" evidence="2">
    <location>
        <begin position="442"/>
        <end position="500"/>
    </location>
</feature>
<dbReference type="Proteomes" id="UP001151760">
    <property type="component" value="Unassembled WGS sequence"/>
</dbReference>
<name>A0ABQ5FWH2_9ASTR</name>
<evidence type="ECO:0000259" key="2">
    <source>
        <dbReference type="PROSITE" id="PS50994"/>
    </source>
</evidence>